<dbReference type="Proteomes" id="UP000608450">
    <property type="component" value="Unassembled WGS sequence"/>
</dbReference>
<evidence type="ECO:0000313" key="4">
    <source>
        <dbReference type="EMBL" id="MBG6290262.1"/>
    </source>
</evidence>
<name>A0ABS0KQ87_PSENT</name>
<feature type="domain" description="Beta-Casp" evidence="3">
    <location>
        <begin position="251"/>
        <end position="408"/>
    </location>
</feature>
<evidence type="ECO:0000259" key="2">
    <source>
        <dbReference type="SMART" id="SM00849"/>
    </source>
</evidence>
<evidence type="ECO:0000313" key="5">
    <source>
        <dbReference type="Proteomes" id="UP000608450"/>
    </source>
</evidence>
<dbReference type="InterPro" id="IPR050698">
    <property type="entry name" value="MBL"/>
</dbReference>
<dbReference type="SMART" id="SM00849">
    <property type="entry name" value="Lactamase_B"/>
    <property type="match status" value="1"/>
</dbReference>
<dbReference type="PANTHER" id="PTHR11203">
    <property type="entry name" value="CLEAVAGE AND POLYADENYLATION SPECIFICITY FACTOR FAMILY MEMBER"/>
    <property type="match status" value="1"/>
</dbReference>
<accession>A0ABS0KQ87</accession>
<dbReference type="InterPro" id="IPR022712">
    <property type="entry name" value="Beta_Casp"/>
</dbReference>
<keyword evidence="1" id="KW-0378">Hydrolase</keyword>
<dbReference type="SMART" id="SM01027">
    <property type="entry name" value="Beta-Casp"/>
    <property type="match status" value="1"/>
</dbReference>
<evidence type="ECO:0000256" key="1">
    <source>
        <dbReference type="ARBA" id="ARBA00022801"/>
    </source>
</evidence>
<feature type="domain" description="Metallo-beta-lactamase" evidence="2">
    <location>
        <begin position="14"/>
        <end position="232"/>
    </location>
</feature>
<organism evidence="4 5">
    <name type="scientific">Pseudomonas nitroreducens</name>
    <dbReference type="NCBI Taxonomy" id="46680"/>
    <lineage>
        <taxon>Bacteria</taxon>
        <taxon>Pseudomonadati</taxon>
        <taxon>Pseudomonadota</taxon>
        <taxon>Gammaproteobacteria</taxon>
        <taxon>Pseudomonadales</taxon>
        <taxon>Pseudomonadaceae</taxon>
        <taxon>Pseudomonas</taxon>
    </lineage>
</organism>
<dbReference type="Pfam" id="PF10996">
    <property type="entry name" value="Beta-Casp"/>
    <property type="match status" value="1"/>
</dbReference>
<dbReference type="EMBL" id="JADTFC010000068">
    <property type="protein sequence ID" value="MBG6290262.1"/>
    <property type="molecule type" value="Genomic_DNA"/>
</dbReference>
<dbReference type="Gene3D" id="3.40.50.10890">
    <property type="match status" value="1"/>
</dbReference>
<dbReference type="InterPro" id="IPR036866">
    <property type="entry name" value="RibonucZ/Hydroxyglut_hydro"/>
</dbReference>
<protein>
    <submittedName>
        <fullName evidence="4">MBL fold metallo-hydrolase</fullName>
    </submittedName>
</protein>
<dbReference type="CDD" id="cd16295">
    <property type="entry name" value="TTHA0252-CPSF-like_MBL-fold"/>
    <property type="match status" value="1"/>
</dbReference>
<sequence length="557" mass="62469">MLKIKFVGAIEGVSGSCTWLHHTDSDTQFLVDCGMHQGTEREEWANSQAFPFQAARLKYVLLTHAHIDHCGLLPRLVREGFTGMVYATRATRELTELMLLDAARVSGMFTEHEVKQIRWSVLDDDLGFKWGRSIRLAEGIWMAYLRSSHILGACLISIGWKVNDDNRSICFSGDVGCQTDENAYLPLMKSGQHPFADTDYIVVESTYGGRVRAQEHQDAQLRLARLAEVIAHTLFVKGGKVLMPAFSLHRAQELLMDVLHWMKVSLPTNRHAPEHSGNDRPVTASFHAPLGHAVTQVYAKHLCSKSPNGKFKYLNAELCESLAMHADEIQSMLQRLVEHGRFKASDDCHLSMTKPKQPSNFEADIVIASAGMCDNGPVVSYLEHWGNDNRNTVILTGYQSAGSKGAELMQRATASPSPMDSLAPHQAEVIDMSPYYSAHADQQMLMDFLFRTDGYNCEKAATLLINHGNPESKYELRKAVQMRAGSRNRNDRQIKEVRVADARWLNLDTGEVIEQSSTEQALLDELEALRRQVAFLSDDKIKQDKSRIHDTSTLDSE</sequence>
<dbReference type="RefSeq" id="WP_196913315.1">
    <property type="nucleotide sequence ID" value="NZ_JADTFC010000068.1"/>
</dbReference>
<dbReference type="PANTHER" id="PTHR11203:SF37">
    <property type="entry name" value="INTEGRATOR COMPLEX SUBUNIT 11"/>
    <property type="match status" value="1"/>
</dbReference>
<dbReference type="Pfam" id="PF00753">
    <property type="entry name" value="Lactamase_B"/>
    <property type="match status" value="1"/>
</dbReference>
<reference evidence="4 5" key="1">
    <citation type="submission" date="2020-11" db="EMBL/GenBank/DDBJ databases">
        <title>Enhanced detection system for hospital associated transmission using whole genome sequencing surveillance.</title>
        <authorList>
            <person name="Harrison L.H."/>
            <person name="Van Tyne D."/>
            <person name="Marsh J.W."/>
            <person name="Griffith M.P."/>
            <person name="Snyder D.J."/>
            <person name="Cooper V.S."/>
            <person name="Mustapha M."/>
        </authorList>
    </citation>
    <scope>NUCLEOTIDE SEQUENCE [LARGE SCALE GENOMIC DNA]</scope>
    <source>
        <strain evidence="4 5">PSA00705</strain>
    </source>
</reference>
<dbReference type="InterPro" id="IPR001279">
    <property type="entry name" value="Metallo-B-lactamas"/>
</dbReference>
<dbReference type="SUPFAM" id="SSF56281">
    <property type="entry name" value="Metallo-hydrolase/oxidoreductase"/>
    <property type="match status" value="1"/>
</dbReference>
<evidence type="ECO:0000259" key="3">
    <source>
        <dbReference type="SMART" id="SM01027"/>
    </source>
</evidence>
<dbReference type="Gene3D" id="3.60.15.10">
    <property type="entry name" value="Ribonuclease Z/Hydroxyacylglutathione hydrolase-like"/>
    <property type="match status" value="1"/>
</dbReference>
<keyword evidence="5" id="KW-1185">Reference proteome</keyword>
<proteinExistence type="predicted"/>
<gene>
    <name evidence="4" type="ORF">I5I61_22635</name>
</gene>
<comment type="caution">
    <text evidence="4">The sequence shown here is derived from an EMBL/GenBank/DDBJ whole genome shotgun (WGS) entry which is preliminary data.</text>
</comment>